<protein>
    <submittedName>
        <fullName evidence="1">Uncharacterized protein</fullName>
    </submittedName>
</protein>
<proteinExistence type="predicted"/>
<keyword evidence="2" id="KW-1185">Reference proteome</keyword>
<evidence type="ECO:0000313" key="2">
    <source>
        <dbReference type="Proteomes" id="UP001317705"/>
    </source>
</evidence>
<dbReference type="Proteomes" id="UP001317705">
    <property type="component" value="Chromosome"/>
</dbReference>
<accession>A0ABN6VPL3</accession>
<organism evidence="1 2">
    <name type="scientific">Geotalea uraniireducens</name>
    <dbReference type="NCBI Taxonomy" id="351604"/>
    <lineage>
        <taxon>Bacteria</taxon>
        <taxon>Pseudomonadati</taxon>
        <taxon>Thermodesulfobacteriota</taxon>
        <taxon>Desulfuromonadia</taxon>
        <taxon>Geobacterales</taxon>
        <taxon>Geobacteraceae</taxon>
        <taxon>Geotalea</taxon>
    </lineage>
</organism>
<dbReference type="EMBL" id="AP027151">
    <property type="protein sequence ID" value="BDV41939.1"/>
    <property type="molecule type" value="Genomic_DNA"/>
</dbReference>
<sequence>MGMVPIDQLAAGMVLANDVRDRTGRLLLGTGAALADKHLYIFRTWGVVEADIAGSDDTARDAALPAALDPLALSAAEADLLPLFRHADLNQPAMRELLRLAVERKACHGQE</sequence>
<name>A0ABN6VPL3_9BACT</name>
<evidence type="ECO:0000313" key="1">
    <source>
        <dbReference type="EMBL" id="BDV41939.1"/>
    </source>
</evidence>
<reference evidence="1 2" key="1">
    <citation type="submission" date="2022-12" db="EMBL/GenBank/DDBJ databases">
        <title>Polyphasic characterization of Geotalea uranireducens NIT-SL11 newly isolated from a complex of sewage sludge and microbially reduced graphene oxide.</title>
        <authorList>
            <person name="Xie L."/>
            <person name="Yoshida N."/>
            <person name="Meng L."/>
        </authorList>
    </citation>
    <scope>NUCLEOTIDE SEQUENCE [LARGE SCALE GENOMIC DNA]</scope>
    <source>
        <strain evidence="1 2">NIT-SL11</strain>
    </source>
</reference>
<gene>
    <name evidence="1" type="ORF">GURASL_08620</name>
</gene>